<proteinExistence type="predicted"/>
<feature type="domain" description="G" evidence="1">
    <location>
        <begin position="49"/>
        <end position="188"/>
    </location>
</feature>
<dbReference type="SUPFAM" id="SSF52540">
    <property type="entry name" value="P-loop containing nucleoside triphosphate hydrolases"/>
    <property type="match status" value="1"/>
</dbReference>
<evidence type="ECO:0000259" key="1">
    <source>
        <dbReference type="Pfam" id="PF01926"/>
    </source>
</evidence>
<dbReference type="Gene3D" id="3.40.50.300">
    <property type="entry name" value="P-loop containing nucleotide triphosphate hydrolases"/>
    <property type="match status" value="1"/>
</dbReference>
<accession>A0A076F4M0</accession>
<organism evidence="2 3">
    <name type="scientific">Rhodococcus opacus</name>
    <name type="common">Nocardia opaca</name>
    <dbReference type="NCBI Taxonomy" id="37919"/>
    <lineage>
        <taxon>Bacteria</taxon>
        <taxon>Bacillati</taxon>
        <taxon>Actinomycetota</taxon>
        <taxon>Actinomycetes</taxon>
        <taxon>Mycobacteriales</taxon>
        <taxon>Nocardiaceae</taxon>
        <taxon>Rhodococcus</taxon>
    </lineage>
</organism>
<keyword evidence="2" id="KW-0614">Plasmid</keyword>
<reference evidence="2 3" key="1">
    <citation type="submission" date="2014-07" db="EMBL/GenBank/DDBJ databases">
        <title>Genome Sequence of Rhodococcus opacus Strain R7, a Biodegrader of Mono- and Polycyclic Aromatic Hydrocarbons.</title>
        <authorList>
            <person name="Di Gennaro P."/>
            <person name="Zampolli J."/>
            <person name="Presti I."/>
            <person name="Cappelletti M."/>
            <person name="D'Ursi P."/>
            <person name="Orro A."/>
            <person name="Mezzelani A."/>
            <person name="Milanesi L."/>
        </authorList>
    </citation>
    <scope>NUCLEOTIDE SEQUENCE [LARGE SCALE GENOMIC DNA]</scope>
    <source>
        <strain evidence="2 3">R7</strain>
        <plasmid evidence="2">pPDG1</plasmid>
    </source>
</reference>
<dbReference type="EMBL" id="CP008948">
    <property type="protein sequence ID" value="AII10709.1"/>
    <property type="molecule type" value="Genomic_DNA"/>
</dbReference>
<evidence type="ECO:0000313" key="2">
    <source>
        <dbReference type="EMBL" id="AII10709.1"/>
    </source>
</evidence>
<dbReference type="InterPro" id="IPR006073">
    <property type="entry name" value="GTP-bd"/>
</dbReference>
<geneLocation type="plasmid" evidence="2 3">
    <name>pPDG1</name>
</geneLocation>
<dbReference type="GO" id="GO:0005525">
    <property type="term" value="F:GTP binding"/>
    <property type="evidence" value="ECO:0007669"/>
    <property type="project" value="InterPro"/>
</dbReference>
<gene>
    <name evidence="2" type="ORF">EP51_41620</name>
</gene>
<dbReference type="AlphaFoldDB" id="A0A076F4M0"/>
<sequence>MTPTPTPTAPAWDPVRTGLDRALHALAGLAPDLAAHANRIGQILWSPPRIVIVGRLKAGKSTLVNALIGAPVAETAALEATSIVAVYQDGAPSRAEVVLLDGSRRPLHLARGHTTDLGVDPEQVAYLHRWLPSAAIRDYTLVDTPGLATLTAENEARTRRVLIDGFEQTRTASVDADAAVFLFDSAPRADEISFLKQLGFTPLNTLGVLSRADGFGEGALGQRNPLEHAIAHARVLADRLADTVMTVMPIAGLLAETSHTGALTEADARALASLTGYGPLELLDLLDTDTPTVVPAAVRDRILDLVGEYGIIHGRDSAARGAATLNEWLTAHSGIPQLRGVLSQHLGRFAAVHRASRIIRELDQLAFTHPARDQIRGIVDHLRRDPALHTVVLFEHLKSMLEADPRSPVTIELRRLLEHHTPAGQLGLPDSAGPDQVRATAQQKLSWAHTQALSTMTAAEDAALIVLAHTYSTLAAT</sequence>
<dbReference type="RefSeq" id="WP_128642799.1">
    <property type="nucleotide sequence ID" value="NZ_CP008948.1"/>
</dbReference>
<dbReference type="Pfam" id="PF01926">
    <property type="entry name" value="MMR_HSR1"/>
    <property type="match status" value="1"/>
</dbReference>
<evidence type="ECO:0000313" key="3">
    <source>
        <dbReference type="Proteomes" id="UP000028488"/>
    </source>
</evidence>
<protein>
    <submittedName>
        <fullName evidence="2">GTPase</fullName>
    </submittedName>
</protein>
<name>A0A076F4M0_RHOOP</name>
<dbReference type="Proteomes" id="UP000028488">
    <property type="component" value="Plasmid pPDG1"/>
</dbReference>
<dbReference type="InterPro" id="IPR027417">
    <property type="entry name" value="P-loop_NTPase"/>
</dbReference>